<organism evidence="2 3">
    <name type="scientific">Streptococcus parasuis</name>
    <dbReference type="NCBI Taxonomy" id="1501662"/>
    <lineage>
        <taxon>Bacteria</taxon>
        <taxon>Bacillati</taxon>
        <taxon>Bacillota</taxon>
        <taxon>Bacilli</taxon>
        <taxon>Lactobacillales</taxon>
        <taxon>Streptococcaceae</taxon>
        <taxon>Streptococcus</taxon>
    </lineage>
</organism>
<name>A0A4Q8L2K9_9STRE</name>
<dbReference type="AlphaFoldDB" id="A0A4Q8L2K9"/>
<protein>
    <submittedName>
        <fullName evidence="2">N-acetyltransferase</fullName>
    </submittedName>
</protein>
<dbReference type="Gene3D" id="3.40.630.30">
    <property type="match status" value="1"/>
</dbReference>
<dbReference type="GO" id="GO:0016747">
    <property type="term" value="F:acyltransferase activity, transferring groups other than amino-acyl groups"/>
    <property type="evidence" value="ECO:0007669"/>
    <property type="project" value="InterPro"/>
</dbReference>
<comment type="caution">
    <text evidence="2">The sequence shown here is derived from an EMBL/GenBank/DDBJ whole genome shotgun (WGS) entry which is preliminary data.</text>
</comment>
<proteinExistence type="predicted"/>
<dbReference type="RefSeq" id="WP_130554948.1">
    <property type="nucleotide sequence ID" value="NZ_SHGT01000022.1"/>
</dbReference>
<accession>A0A4Q8L2K9</accession>
<dbReference type="CDD" id="cd04301">
    <property type="entry name" value="NAT_SF"/>
    <property type="match status" value="1"/>
</dbReference>
<sequence>MNEPDVELVIGSEPWHRACSMYVSYRVFVMEKSIAREDEFDQYDEVGRVYANLLVHGEPVSTGRFLPTEFGTARLTRIATLAPHRGKGYDREIIQKLEEYAKNTNVLCINIHSELTAKTFYEMLGYQPTSEIYLEDGEWCQTLTKNLR</sequence>
<dbReference type="Proteomes" id="UP000291525">
    <property type="component" value="Unassembled WGS sequence"/>
</dbReference>
<dbReference type="PROSITE" id="PS51186">
    <property type="entry name" value="GNAT"/>
    <property type="match status" value="1"/>
</dbReference>
<feature type="domain" description="N-acetyltransferase" evidence="1">
    <location>
        <begin position="6"/>
        <end position="148"/>
    </location>
</feature>
<evidence type="ECO:0000259" key="1">
    <source>
        <dbReference type="PROSITE" id="PS51186"/>
    </source>
</evidence>
<dbReference type="InterPro" id="IPR016181">
    <property type="entry name" value="Acyl_CoA_acyltransferase"/>
</dbReference>
<reference evidence="2 3" key="1">
    <citation type="submission" date="2019-02" db="EMBL/GenBank/DDBJ databases">
        <title>First genome of the species Streptococcus parasuis.</title>
        <authorList>
            <person name="Stevens M.J.A."/>
            <person name="Stephan R."/>
        </authorList>
    </citation>
    <scope>NUCLEOTIDE SEQUENCE [LARGE SCALE GENOMIC DNA]</scope>
    <source>
        <strain evidence="2 3">4253</strain>
    </source>
</reference>
<dbReference type="OrthoDB" id="9796171at2"/>
<dbReference type="SUPFAM" id="SSF55729">
    <property type="entry name" value="Acyl-CoA N-acyltransferases (Nat)"/>
    <property type="match status" value="1"/>
</dbReference>
<keyword evidence="2" id="KW-0808">Transferase</keyword>
<evidence type="ECO:0000313" key="3">
    <source>
        <dbReference type="Proteomes" id="UP000291525"/>
    </source>
</evidence>
<dbReference type="Pfam" id="PF13673">
    <property type="entry name" value="Acetyltransf_10"/>
    <property type="match status" value="1"/>
</dbReference>
<dbReference type="InterPro" id="IPR000182">
    <property type="entry name" value="GNAT_dom"/>
</dbReference>
<dbReference type="EMBL" id="SHGT01000022">
    <property type="protein sequence ID" value="TAA13367.1"/>
    <property type="molecule type" value="Genomic_DNA"/>
</dbReference>
<evidence type="ECO:0000313" key="2">
    <source>
        <dbReference type="EMBL" id="TAA13367.1"/>
    </source>
</evidence>
<gene>
    <name evidence="2" type="ORF">EXW74_04970</name>
</gene>